<reference evidence="1 2" key="1">
    <citation type="submission" date="2021-06" db="EMBL/GenBank/DDBJ databases">
        <title>Caerostris darwini draft genome.</title>
        <authorList>
            <person name="Kono N."/>
            <person name="Arakawa K."/>
        </authorList>
    </citation>
    <scope>NUCLEOTIDE SEQUENCE [LARGE SCALE GENOMIC DNA]</scope>
</reference>
<dbReference type="Proteomes" id="UP001054837">
    <property type="component" value="Unassembled WGS sequence"/>
</dbReference>
<protein>
    <submittedName>
        <fullName evidence="1">Uncharacterized protein</fullName>
    </submittedName>
</protein>
<dbReference type="AlphaFoldDB" id="A0AAV4M418"/>
<dbReference type="EMBL" id="BPLQ01000062">
    <property type="protein sequence ID" value="GIX67108.1"/>
    <property type="molecule type" value="Genomic_DNA"/>
</dbReference>
<keyword evidence="2" id="KW-1185">Reference proteome</keyword>
<sequence>MRVPVHHVQITEDKCKHYLLGRYLPRFCKQVPHIAIYLINLLRHIGEMRVPVHQEQITGDEGKHYPLGGVLSRSCEMRVPVHQEQITGDEGKHYPLGGALSRSCRLVAHVRCAFQYTKNRSRVMKASIILWEELFQDPVD</sequence>
<comment type="caution">
    <text evidence="1">The sequence shown here is derived from an EMBL/GenBank/DDBJ whole genome shotgun (WGS) entry which is preliminary data.</text>
</comment>
<organism evidence="1 2">
    <name type="scientific">Caerostris darwini</name>
    <dbReference type="NCBI Taxonomy" id="1538125"/>
    <lineage>
        <taxon>Eukaryota</taxon>
        <taxon>Metazoa</taxon>
        <taxon>Ecdysozoa</taxon>
        <taxon>Arthropoda</taxon>
        <taxon>Chelicerata</taxon>
        <taxon>Arachnida</taxon>
        <taxon>Araneae</taxon>
        <taxon>Araneomorphae</taxon>
        <taxon>Entelegynae</taxon>
        <taxon>Araneoidea</taxon>
        <taxon>Araneidae</taxon>
        <taxon>Caerostris</taxon>
    </lineage>
</organism>
<evidence type="ECO:0000313" key="1">
    <source>
        <dbReference type="EMBL" id="GIX67108.1"/>
    </source>
</evidence>
<evidence type="ECO:0000313" key="2">
    <source>
        <dbReference type="Proteomes" id="UP001054837"/>
    </source>
</evidence>
<accession>A0AAV4M418</accession>
<gene>
    <name evidence="1" type="ORF">CDAR_385581</name>
</gene>
<proteinExistence type="predicted"/>
<name>A0AAV4M418_9ARAC</name>